<dbReference type="OrthoDB" id="1444843at2"/>
<keyword evidence="1" id="KW-1133">Transmembrane helix</keyword>
<keyword evidence="3" id="KW-1185">Reference proteome</keyword>
<proteinExistence type="predicted"/>
<evidence type="ECO:0000256" key="1">
    <source>
        <dbReference type="SAM" id="Phobius"/>
    </source>
</evidence>
<organism evidence="2 3">
    <name type="scientific">Wenyingzhuangia marina</name>
    <dbReference type="NCBI Taxonomy" id="1195760"/>
    <lineage>
        <taxon>Bacteria</taxon>
        <taxon>Pseudomonadati</taxon>
        <taxon>Bacteroidota</taxon>
        <taxon>Flavobacteriia</taxon>
        <taxon>Flavobacteriales</taxon>
        <taxon>Flavobacteriaceae</taxon>
        <taxon>Wenyingzhuangia</taxon>
    </lineage>
</organism>
<dbReference type="Proteomes" id="UP000184109">
    <property type="component" value="Unassembled WGS sequence"/>
</dbReference>
<feature type="transmembrane region" description="Helical" evidence="1">
    <location>
        <begin position="65"/>
        <end position="88"/>
    </location>
</feature>
<protein>
    <submittedName>
        <fullName evidence="2">Uncharacterized protein</fullName>
    </submittedName>
</protein>
<gene>
    <name evidence="2" type="ORF">SAMN05444281_0597</name>
</gene>
<feature type="transmembrane region" description="Helical" evidence="1">
    <location>
        <begin position="108"/>
        <end position="126"/>
    </location>
</feature>
<dbReference type="STRING" id="1195760.SAMN05444281_0597"/>
<dbReference type="EMBL" id="FQXQ01000001">
    <property type="protein sequence ID" value="SHH43518.1"/>
    <property type="molecule type" value="Genomic_DNA"/>
</dbReference>
<evidence type="ECO:0000313" key="2">
    <source>
        <dbReference type="EMBL" id="SHH43518.1"/>
    </source>
</evidence>
<evidence type="ECO:0000313" key="3">
    <source>
        <dbReference type="Proteomes" id="UP000184109"/>
    </source>
</evidence>
<name>A0A1M5SYV0_9FLAO</name>
<sequence>MKKNNIIAVLLALFTVLFLSEFKVLKTIYLIPNIVWILPLFGFYLLSVFYFSKAFETKLKISQKIFIILFGGVGMVSLLYLGFSAWKVNVGNIFSEPQESFQVNLKNVFFWVLYQSYLFLFFFSSFKQLVTIDQK</sequence>
<dbReference type="AlphaFoldDB" id="A0A1M5SYV0"/>
<dbReference type="RefSeq" id="WP_073118181.1">
    <property type="nucleotide sequence ID" value="NZ_BMEN01000001.1"/>
</dbReference>
<keyword evidence="1" id="KW-0472">Membrane</keyword>
<keyword evidence="1" id="KW-0812">Transmembrane</keyword>
<feature type="transmembrane region" description="Helical" evidence="1">
    <location>
        <begin position="34"/>
        <end position="53"/>
    </location>
</feature>
<accession>A0A1M5SYV0</accession>
<reference evidence="3" key="1">
    <citation type="submission" date="2016-11" db="EMBL/GenBank/DDBJ databases">
        <authorList>
            <person name="Varghese N."/>
            <person name="Submissions S."/>
        </authorList>
    </citation>
    <scope>NUCLEOTIDE SEQUENCE [LARGE SCALE GENOMIC DNA]</scope>
    <source>
        <strain evidence="3">DSM 100572</strain>
    </source>
</reference>